<name>A0ABV1VET4_9ACTN</name>
<dbReference type="Proteomes" id="UP001490330">
    <property type="component" value="Unassembled WGS sequence"/>
</dbReference>
<gene>
    <name evidence="2" type="ORF">ABT322_14755</name>
</gene>
<evidence type="ECO:0000313" key="3">
    <source>
        <dbReference type="Proteomes" id="UP001490330"/>
    </source>
</evidence>
<proteinExistence type="predicted"/>
<dbReference type="EMBL" id="JBEPCV010000012">
    <property type="protein sequence ID" value="MER6905014.1"/>
    <property type="molecule type" value="Genomic_DNA"/>
</dbReference>
<dbReference type="RefSeq" id="WP_350716648.1">
    <property type="nucleotide sequence ID" value="NZ_JBEPCO010000005.1"/>
</dbReference>
<keyword evidence="3" id="KW-1185">Reference proteome</keyword>
<evidence type="ECO:0000256" key="1">
    <source>
        <dbReference type="SAM" id="MobiDB-lite"/>
    </source>
</evidence>
<accession>A0ABV1VET4</accession>
<evidence type="ECO:0000313" key="2">
    <source>
        <dbReference type="EMBL" id="MER6905014.1"/>
    </source>
</evidence>
<comment type="caution">
    <text evidence="2">The sequence shown here is derived from an EMBL/GenBank/DDBJ whole genome shotgun (WGS) entry which is preliminary data.</text>
</comment>
<reference evidence="2 3" key="1">
    <citation type="submission" date="2024-06" db="EMBL/GenBank/DDBJ databases">
        <title>The Natural Products Discovery Center: Release of the First 8490 Sequenced Strains for Exploring Actinobacteria Biosynthetic Diversity.</title>
        <authorList>
            <person name="Kalkreuter E."/>
            <person name="Kautsar S.A."/>
            <person name="Yang D."/>
            <person name="Bader C.D."/>
            <person name="Teijaro C.N."/>
            <person name="Fluegel L."/>
            <person name="Davis C.M."/>
            <person name="Simpson J.R."/>
            <person name="Lauterbach L."/>
            <person name="Steele A.D."/>
            <person name="Gui C."/>
            <person name="Meng S."/>
            <person name="Li G."/>
            <person name="Viehrig K."/>
            <person name="Ye F."/>
            <person name="Su P."/>
            <person name="Kiefer A.F."/>
            <person name="Nichols A."/>
            <person name="Cepeda A.J."/>
            <person name="Yan W."/>
            <person name="Fan B."/>
            <person name="Jiang Y."/>
            <person name="Adhikari A."/>
            <person name="Zheng C.-J."/>
            <person name="Schuster L."/>
            <person name="Cowan T.M."/>
            <person name="Smanski M.J."/>
            <person name="Chevrette M.G."/>
            <person name="De Carvalho L.P.S."/>
            <person name="Shen B."/>
        </authorList>
    </citation>
    <scope>NUCLEOTIDE SEQUENCE [LARGE SCALE GENOMIC DNA]</scope>
    <source>
        <strain evidence="2 3">NPDC000632</strain>
    </source>
</reference>
<protein>
    <submittedName>
        <fullName evidence="2">Uncharacterized protein</fullName>
    </submittedName>
</protein>
<feature type="region of interest" description="Disordered" evidence="1">
    <location>
        <begin position="21"/>
        <end position="44"/>
    </location>
</feature>
<organism evidence="2 3">
    <name type="scientific">Streptomyces flaveolus</name>
    <dbReference type="NCBI Taxonomy" id="67297"/>
    <lineage>
        <taxon>Bacteria</taxon>
        <taxon>Bacillati</taxon>
        <taxon>Actinomycetota</taxon>
        <taxon>Actinomycetes</taxon>
        <taxon>Kitasatosporales</taxon>
        <taxon>Streptomycetaceae</taxon>
        <taxon>Streptomyces</taxon>
    </lineage>
</organism>
<sequence length="44" mass="4792">MNQRPSDFRPFAAVRPMVAARPRVSGRPGEDLAARPFTAVAARP</sequence>